<reference evidence="7" key="2">
    <citation type="submission" date="2021-04" db="EMBL/GenBank/DDBJ databases">
        <authorList>
            <person name="Gilroy R."/>
        </authorList>
    </citation>
    <scope>NUCLEOTIDE SEQUENCE</scope>
    <source>
        <strain evidence="7">CHK199-9574</strain>
    </source>
</reference>
<evidence type="ECO:0000256" key="6">
    <source>
        <dbReference type="RuleBase" id="RU003910"/>
    </source>
</evidence>
<dbReference type="Pfam" id="PF01084">
    <property type="entry name" value="Ribosomal_S18"/>
    <property type="match status" value="1"/>
</dbReference>
<comment type="caution">
    <text evidence="7">The sequence shown here is derived from an EMBL/GenBank/DDBJ whole genome shotgun (WGS) entry which is preliminary data.</text>
</comment>
<dbReference type="GO" id="GO:0070181">
    <property type="term" value="F:small ribosomal subunit rRNA binding"/>
    <property type="evidence" value="ECO:0007669"/>
    <property type="project" value="TreeGrafter"/>
</dbReference>
<dbReference type="PRINTS" id="PR00974">
    <property type="entry name" value="RIBOSOMALS18"/>
</dbReference>
<dbReference type="PANTHER" id="PTHR13479">
    <property type="entry name" value="30S RIBOSOMAL PROTEIN S18"/>
    <property type="match status" value="1"/>
</dbReference>
<comment type="similarity">
    <text evidence="1 5 6">Belongs to the bacterial ribosomal protein bS18 family.</text>
</comment>
<keyword evidence="2 5" id="KW-0689">Ribosomal protein</keyword>
<protein>
    <recommendedName>
        <fullName evidence="4 5">Small ribosomal subunit protein bS18</fullName>
    </recommendedName>
</protein>
<dbReference type="GO" id="GO:0003735">
    <property type="term" value="F:structural constituent of ribosome"/>
    <property type="evidence" value="ECO:0007669"/>
    <property type="project" value="InterPro"/>
</dbReference>
<dbReference type="HAMAP" id="MF_00270">
    <property type="entry name" value="Ribosomal_bS18"/>
    <property type="match status" value="1"/>
</dbReference>
<dbReference type="InterPro" id="IPR036870">
    <property type="entry name" value="Ribosomal_bS18_sf"/>
</dbReference>
<evidence type="ECO:0000256" key="1">
    <source>
        <dbReference type="ARBA" id="ARBA00005589"/>
    </source>
</evidence>
<keyword evidence="5" id="KW-0699">rRNA-binding</keyword>
<dbReference type="PROSITE" id="PS00057">
    <property type="entry name" value="RIBOSOMAL_S18"/>
    <property type="match status" value="1"/>
</dbReference>
<dbReference type="GO" id="GO:0006412">
    <property type="term" value="P:translation"/>
    <property type="evidence" value="ECO:0007669"/>
    <property type="project" value="UniProtKB-UniRule"/>
</dbReference>
<comment type="subunit">
    <text evidence="5">Part of the 30S ribosomal subunit. Forms a tight heterodimer with protein bS6.</text>
</comment>
<dbReference type="GO" id="GO:0022627">
    <property type="term" value="C:cytosolic small ribosomal subunit"/>
    <property type="evidence" value="ECO:0007669"/>
    <property type="project" value="TreeGrafter"/>
</dbReference>
<sequence length="72" mass="8337">MKRASRRKVCAFCQEKVEVIDYKDVNRLKKFITEGGKILPRRMSGVCAMHQRELSTAIKRARVVALLPYRGE</sequence>
<dbReference type="Proteomes" id="UP000824135">
    <property type="component" value="Unassembled WGS sequence"/>
</dbReference>
<dbReference type="AlphaFoldDB" id="A0A9D2CGA1"/>
<accession>A0A9D2CGA1</accession>
<comment type="function">
    <text evidence="5">Binds as a heterodimer with protein bS6 to the central domain of the 16S rRNA, where it helps stabilize the platform of the 30S subunit.</text>
</comment>
<dbReference type="InterPro" id="IPR001648">
    <property type="entry name" value="Ribosomal_bS18"/>
</dbReference>
<name>A0A9D2CGA1_9FIRM</name>
<evidence type="ECO:0000313" key="8">
    <source>
        <dbReference type="Proteomes" id="UP000824135"/>
    </source>
</evidence>
<proteinExistence type="inferred from homology"/>
<organism evidence="7 8">
    <name type="scientific">Candidatus Borkfalkia excrementavium</name>
    <dbReference type="NCBI Taxonomy" id="2838505"/>
    <lineage>
        <taxon>Bacteria</taxon>
        <taxon>Bacillati</taxon>
        <taxon>Bacillota</taxon>
        <taxon>Clostridia</taxon>
        <taxon>Christensenellales</taxon>
        <taxon>Christensenellaceae</taxon>
        <taxon>Candidatus Borkfalkia</taxon>
    </lineage>
</organism>
<evidence type="ECO:0000256" key="2">
    <source>
        <dbReference type="ARBA" id="ARBA00022980"/>
    </source>
</evidence>
<evidence type="ECO:0000256" key="4">
    <source>
        <dbReference type="ARBA" id="ARBA00035141"/>
    </source>
</evidence>
<gene>
    <name evidence="5 7" type="primary">rpsR</name>
    <name evidence="7" type="ORF">H9728_02530</name>
</gene>
<dbReference type="EMBL" id="DXCO01000020">
    <property type="protein sequence ID" value="HIY77897.1"/>
    <property type="molecule type" value="Genomic_DNA"/>
</dbReference>
<keyword evidence="5" id="KW-0694">RNA-binding</keyword>
<keyword evidence="3 5" id="KW-0687">Ribonucleoprotein</keyword>
<evidence type="ECO:0000313" key="7">
    <source>
        <dbReference type="EMBL" id="HIY77897.1"/>
    </source>
</evidence>
<dbReference type="InterPro" id="IPR018275">
    <property type="entry name" value="Ribosomal_bS18_CS"/>
</dbReference>
<dbReference type="Gene3D" id="4.10.640.10">
    <property type="entry name" value="Ribosomal protein S18"/>
    <property type="match status" value="1"/>
</dbReference>
<dbReference type="PANTHER" id="PTHR13479:SF40">
    <property type="entry name" value="SMALL RIBOSOMAL SUBUNIT PROTEIN BS18M"/>
    <property type="match status" value="1"/>
</dbReference>
<evidence type="ECO:0000256" key="3">
    <source>
        <dbReference type="ARBA" id="ARBA00023274"/>
    </source>
</evidence>
<dbReference type="SUPFAM" id="SSF46911">
    <property type="entry name" value="Ribosomal protein S18"/>
    <property type="match status" value="1"/>
</dbReference>
<reference evidence="7" key="1">
    <citation type="journal article" date="2021" name="PeerJ">
        <title>Extensive microbial diversity within the chicken gut microbiome revealed by metagenomics and culture.</title>
        <authorList>
            <person name="Gilroy R."/>
            <person name="Ravi A."/>
            <person name="Getino M."/>
            <person name="Pursley I."/>
            <person name="Horton D.L."/>
            <person name="Alikhan N.F."/>
            <person name="Baker D."/>
            <person name="Gharbi K."/>
            <person name="Hall N."/>
            <person name="Watson M."/>
            <person name="Adriaenssens E.M."/>
            <person name="Foster-Nyarko E."/>
            <person name="Jarju S."/>
            <person name="Secka A."/>
            <person name="Antonio M."/>
            <person name="Oren A."/>
            <person name="Chaudhuri R.R."/>
            <person name="La Ragione R."/>
            <person name="Hildebrand F."/>
            <person name="Pallen M.J."/>
        </authorList>
    </citation>
    <scope>NUCLEOTIDE SEQUENCE</scope>
    <source>
        <strain evidence="7">CHK199-9574</strain>
    </source>
</reference>
<dbReference type="NCBIfam" id="TIGR00165">
    <property type="entry name" value="S18"/>
    <property type="match status" value="1"/>
</dbReference>
<evidence type="ECO:0000256" key="5">
    <source>
        <dbReference type="HAMAP-Rule" id="MF_00270"/>
    </source>
</evidence>